<comment type="caution">
    <text evidence="3">The sequence shown here is derived from an EMBL/GenBank/DDBJ whole genome shotgun (WGS) entry which is preliminary data.</text>
</comment>
<evidence type="ECO:0000313" key="4">
    <source>
        <dbReference type="Proteomes" id="UP000481861"/>
    </source>
</evidence>
<feature type="compositionally biased region" description="Low complexity" evidence="1">
    <location>
        <begin position="224"/>
        <end position="235"/>
    </location>
</feature>
<feature type="region of interest" description="Disordered" evidence="1">
    <location>
        <begin position="122"/>
        <end position="317"/>
    </location>
</feature>
<gene>
    <name evidence="3" type="ORF">BDV95DRAFT_588055</name>
</gene>
<dbReference type="OrthoDB" id="5368821at2759"/>
<feature type="compositionally biased region" description="Basic residues" evidence="1">
    <location>
        <begin position="293"/>
        <end position="308"/>
    </location>
</feature>
<protein>
    <recommendedName>
        <fullName evidence="2">DUF7357 domain-containing protein</fullName>
    </recommendedName>
</protein>
<feature type="compositionally biased region" description="Basic and acidic residues" evidence="1">
    <location>
        <begin position="514"/>
        <end position="528"/>
    </location>
</feature>
<keyword evidence="4" id="KW-1185">Reference proteome</keyword>
<dbReference type="AlphaFoldDB" id="A0A7C8ME63"/>
<dbReference type="Proteomes" id="UP000481861">
    <property type="component" value="Unassembled WGS sequence"/>
</dbReference>
<feature type="compositionally biased region" description="Basic residues" evidence="1">
    <location>
        <begin position="503"/>
        <end position="513"/>
    </location>
</feature>
<feature type="compositionally biased region" description="Low complexity" evidence="1">
    <location>
        <begin position="247"/>
        <end position="259"/>
    </location>
</feature>
<evidence type="ECO:0000259" key="2">
    <source>
        <dbReference type="Pfam" id="PF24054"/>
    </source>
</evidence>
<evidence type="ECO:0000313" key="3">
    <source>
        <dbReference type="EMBL" id="KAF2864805.1"/>
    </source>
</evidence>
<feature type="region of interest" description="Disordered" evidence="1">
    <location>
        <begin position="485"/>
        <end position="528"/>
    </location>
</feature>
<feature type="compositionally biased region" description="Polar residues" evidence="1">
    <location>
        <begin position="260"/>
        <end position="291"/>
    </location>
</feature>
<feature type="domain" description="DUF7357" evidence="2">
    <location>
        <begin position="1"/>
        <end position="132"/>
    </location>
</feature>
<dbReference type="Pfam" id="PF24054">
    <property type="entry name" value="DUF7357"/>
    <property type="match status" value="1"/>
</dbReference>
<feature type="compositionally biased region" description="Acidic residues" evidence="1">
    <location>
        <begin position="139"/>
        <end position="148"/>
    </location>
</feature>
<feature type="compositionally biased region" description="Acidic residues" evidence="1">
    <location>
        <begin position="236"/>
        <end position="246"/>
    </location>
</feature>
<dbReference type="EMBL" id="JAADJZ010000039">
    <property type="protein sequence ID" value="KAF2864805.1"/>
    <property type="molecule type" value="Genomic_DNA"/>
</dbReference>
<feature type="region of interest" description="Disordered" evidence="1">
    <location>
        <begin position="387"/>
        <end position="460"/>
    </location>
</feature>
<sequence length="679" mass="74743">MRLRVSVQRHRLPANNIVWSLPGDHRPQAYTIARLLEDINQILPLEAEHWGLEDYVVEVGGFECLHFAPVTQVLKDDDTVSIRPLLTAEVRSRTLCGRYQISDAGQHLVDGVPFGRPYLRQPKRPAVAIPPRKRSLLDDNVEGADDPDEPRLITANGHFSDEHADDAENSGYERQDAARPNKRQKTVHFTQPVQDESDSEDDDEDFAPPEDSDDNDVGMDTVISSGDSDTSSSGSDSDDSSSDSDSDSSSSSESDVDSGTIATVTTADKRTSVSSHPLINADHSSPGQGLKTTMRRNRRRSESKRLRKLQSTGVLGVNANLKDYRQYVTSNPPPSQPPTEDTSHVDMMTAYSGTKTHLERGSKFEVTSEGVTYSFTKDELFGVAKKQEWHPGLEKPSKAPETPSTKPTEAPPARRLKPDVTAIGRIIAHQTRPLVKKTPKPKAPQATAKSDKPEGASDPDFWKSRVNLSAFECWKEEVELSVPPFPFKQHWDPVSKSMMKNNNNKKKKKNKKGGRNDMPRDSIDENPEHIILDYDDAPAAEKPESDASEAIESQLMQDVETAAKSDNVPLPEDVESLPALAPADLKVGATIVCKVWAINHEKFTPEISEFQTAIVESEGDSGNGGGIIRLKLAQQGLPGWADPNVRKTADKFGIADDEDDGVWEGAFTELVEPKLLKAA</sequence>
<accession>A0A7C8ME63</accession>
<feature type="compositionally biased region" description="Basic and acidic residues" evidence="1">
    <location>
        <begin position="449"/>
        <end position="460"/>
    </location>
</feature>
<feature type="compositionally biased region" description="Basic and acidic residues" evidence="1">
    <location>
        <begin position="387"/>
        <end position="398"/>
    </location>
</feature>
<dbReference type="InterPro" id="IPR055781">
    <property type="entry name" value="DUF7357"/>
</dbReference>
<evidence type="ECO:0000256" key="1">
    <source>
        <dbReference type="SAM" id="MobiDB-lite"/>
    </source>
</evidence>
<proteinExistence type="predicted"/>
<organism evidence="3 4">
    <name type="scientific">Massariosphaeria phaeospora</name>
    <dbReference type="NCBI Taxonomy" id="100035"/>
    <lineage>
        <taxon>Eukaryota</taxon>
        <taxon>Fungi</taxon>
        <taxon>Dikarya</taxon>
        <taxon>Ascomycota</taxon>
        <taxon>Pezizomycotina</taxon>
        <taxon>Dothideomycetes</taxon>
        <taxon>Pleosporomycetidae</taxon>
        <taxon>Pleosporales</taxon>
        <taxon>Pleosporales incertae sedis</taxon>
        <taxon>Massariosphaeria</taxon>
    </lineage>
</organism>
<reference evidence="3 4" key="1">
    <citation type="submission" date="2020-01" db="EMBL/GenBank/DDBJ databases">
        <authorList>
            <consortium name="DOE Joint Genome Institute"/>
            <person name="Haridas S."/>
            <person name="Albert R."/>
            <person name="Binder M."/>
            <person name="Bloem J."/>
            <person name="Labutti K."/>
            <person name="Salamov A."/>
            <person name="Andreopoulos B."/>
            <person name="Baker S.E."/>
            <person name="Barry K."/>
            <person name="Bills G."/>
            <person name="Bluhm B.H."/>
            <person name="Cannon C."/>
            <person name="Castanera R."/>
            <person name="Culley D.E."/>
            <person name="Daum C."/>
            <person name="Ezra D."/>
            <person name="Gonzalez J.B."/>
            <person name="Henrissat B."/>
            <person name="Kuo A."/>
            <person name="Liang C."/>
            <person name="Lipzen A."/>
            <person name="Lutzoni F."/>
            <person name="Magnuson J."/>
            <person name="Mondo S."/>
            <person name="Nolan M."/>
            <person name="Ohm R."/>
            <person name="Pangilinan J."/>
            <person name="Park H.-J.H."/>
            <person name="Ramirez L."/>
            <person name="Alfaro M."/>
            <person name="Sun H."/>
            <person name="Tritt A."/>
            <person name="Yoshinaga Y."/>
            <person name="Zwiers L.-H.L."/>
            <person name="Turgeon B.G."/>
            <person name="Goodwin S.B."/>
            <person name="Spatafora J.W."/>
            <person name="Crous P.W."/>
            <person name="Grigoriev I.V."/>
        </authorList>
    </citation>
    <scope>NUCLEOTIDE SEQUENCE [LARGE SCALE GENOMIC DNA]</scope>
    <source>
        <strain evidence="3 4">CBS 611.86</strain>
    </source>
</reference>
<name>A0A7C8ME63_9PLEO</name>
<feature type="compositionally biased region" description="Acidic residues" evidence="1">
    <location>
        <begin position="195"/>
        <end position="217"/>
    </location>
</feature>